<feature type="compositionally biased region" description="Polar residues" evidence="2">
    <location>
        <begin position="440"/>
        <end position="471"/>
    </location>
</feature>
<feature type="compositionally biased region" description="Low complexity" evidence="2">
    <location>
        <begin position="622"/>
        <end position="631"/>
    </location>
</feature>
<feature type="compositionally biased region" description="Low complexity" evidence="2">
    <location>
        <begin position="153"/>
        <end position="165"/>
    </location>
</feature>
<feature type="compositionally biased region" description="Polar residues" evidence="2">
    <location>
        <begin position="368"/>
        <end position="377"/>
    </location>
</feature>
<keyword evidence="3" id="KW-0472">Membrane</keyword>
<dbReference type="Proteomes" id="UP001374579">
    <property type="component" value="Unassembled WGS sequence"/>
</dbReference>
<feature type="compositionally biased region" description="Basic residues" evidence="2">
    <location>
        <begin position="1121"/>
        <end position="1130"/>
    </location>
</feature>
<evidence type="ECO:0000313" key="5">
    <source>
        <dbReference type="EMBL" id="KAK7101105.1"/>
    </source>
</evidence>
<accession>A0AAN9GBT9</accession>
<keyword evidence="3" id="KW-0812">Transmembrane</keyword>
<proteinExistence type="predicted"/>
<gene>
    <name evidence="5" type="ORF">V1264_023945</name>
</gene>
<keyword evidence="3" id="KW-1133">Transmembrane helix</keyword>
<dbReference type="PROSITE" id="PS50076">
    <property type="entry name" value="DNAJ_2"/>
    <property type="match status" value="1"/>
</dbReference>
<keyword evidence="1" id="KW-0175">Coiled coil</keyword>
<dbReference type="InterPro" id="IPR001623">
    <property type="entry name" value="DnaJ_domain"/>
</dbReference>
<feature type="compositionally biased region" description="Low complexity" evidence="2">
    <location>
        <begin position="521"/>
        <end position="530"/>
    </location>
</feature>
<evidence type="ECO:0000259" key="4">
    <source>
        <dbReference type="PROSITE" id="PS50076"/>
    </source>
</evidence>
<dbReference type="EMBL" id="JBAMIC010000011">
    <property type="protein sequence ID" value="KAK7101105.1"/>
    <property type="molecule type" value="Genomic_DNA"/>
</dbReference>
<feature type="region of interest" description="Disordered" evidence="2">
    <location>
        <begin position="1080"/>
        <end position="1130"/>
    </location>
</feature>
<feature type="compositionally biased region" description="Gly residues" evidence="2">
    <location>
        <begin position="690"/>
        <end position="701"/>
    </location>
</feature>
<feature type="region of interest" description="Disordered" evidence="2">
    <location>
        <begin position="391"/>
        <end position="674"/>
    </location>
</feature>
<evidence type="ECO:0000256" key="3">
    <source>
        <dbReference type="SAM" id="Phobius"/>
    </source>
</evidence>
<feature type="compositionally biased region" description="Polar residues" evidence="2">
    <location>
        <begin position="1094"/>
        <end position="1108"/>
    </location>
</feature>
<dbReference type="InterPro" id="IPR036869">
    <property type="entry name" value="J_dom_sf"/>
</dbReference>
<protein>
    <recommendedName>
        <fullName evidence="4">J domain-containing protein</fullName>
    </recommendedName>
</protein>
<reference evidence="5 6" key="1">
    <citation type="submission" date="2024-02" db="EMBL/GenBank/DDBJ databases">
        <title>Chromosome-scale genome assembly of the rough periwinkle Littorina saxatilis.</title>
        <authorList>
            <person name="De Jode A."/>
            <person name="Faria R."/>
            <person name="Formenti G."/>
            <person name="Sims Y."/>
            <person name="Smith T.P."/>
            <person name="Tracey A."/>
            <person name="Wood J.M.D."/>
            <person name="Zagrodzka Z.B."/>
            <person name="Johannesson K."/>
            <person name="Butlin R.K."/>
            <person name="Leder E.H."/>
        </authorList>
    </citation>
    <scope>NUCLEOTIDE SEQUENCE [LARGE SCALE GENOMIC DNA]</scope>
    <source>
        <strain evidence="5">Snail1</strain>
        <tissue evidence="5">Muscle</tissue>
    </source>
</reference>
<feature type="transmembrane region" description="Helical" evidence="3">
    <location>
        <begin position="786"/>
        <end position="809"/>
    </location>
</feature>
<feature type="compositionally biased region" description="Polar residues" evidence="2">
    <location>
        <begin position="490"/>
        <end position="520"/>
    </location>
</feature>
<evidence type="ECO:0000313" key="6">
    <source>
        <dbReference type="Proteomes" id="UP001374579"/>
    </source>
</evidence>
<evidence type="ECO:0000256" key="2">
    <source>
        <dbReference type="SAM" id="MobiDB-lite"/>
    </source>
</evidence>
<feature type="compositionally biased region" description="Polar residues" evidence="2">
    <location>
        <begin position="41"/>
        <end position="59"/>
    </location>
</feature>
<feature type="region of interest" description="Disordered" evidence="2">
    <location>
        <begin position="347"/>
        <end position="377"/>
    </location>
</feature>
<feature type="compositionally biased region" description="Low complexity" evidence="2">
    <location>
        <begin position="576"/>
        <end position="603"/>
    </location>
</feature>
<feature type="compositionally biased region" description="Basic and acidic residues" evidence="2">
    <location>
        <begin position="731"/>
        <end position="748"/>
    </location>
</feature>
<sequence>MADDERGPPSPLGGAAMRQSQRRDHSLFPGPPSPMEESSGLWTQFSGMPQQPGSPTSLHQWLHSVDDSAMSGNGTSGGTYPPRNSSSTSGSRSSPLDKFAADFVKAGIGQGDTARSPPMHSALGHHFDFMTSRDLGSQNDFGSSPDFGAPHQARFSRSPFSSPSAGEMAGLPPDLSQPPPDLSFAAQPDFSRPPPSFVPDVPLLHPAADPHCSLADFLAAHSQQSYSPQEVSMSGDRRLPSPLSGFDASSLGGQSLPRPRDIIPGHVDVSLPPPNFMPFTTVGDDVFHGSVDFDNHERNNGHSVQKVVHTQKKMVRQNSEPLHSRTVADEGKAMYVEALRRLNSFGPSGPSYEPFGSTALQQEDAAETASTLSDDSPSLLQQACIKEPSKLSYSDVTKTSKGKLPQAKGDAVSSDKEPEGFPKASSDPAASKQSRHQGTKRQQFSHTRIVNQRGRSGQSDNGQGTFTQPNSRYGLDHFDDMADFVRAEQRSSSAESLNSHHVAQRSLNSQCQQAGVQRRNSNSSISSGTSAVEDGHVTKSSGASSSEGRSSRCRDRSANLNGKEAGQDSAGYFNASSGISTSTPSSRAQQQPPQSKSSSNPAAGQKVKNDKLFFDPKRIFQSRSSSKSQESPLEKGKASEDKGCSSGEGFTKEETILNNGKPNNTTTKASAAAPRKADYINNDLREGGLASIGGGGGGGGKRTNQTAAFNRHGSRKHGSKDSVSQNGSGADRSKGGESRGRRQDSENDDHSFIRNIDWVLVDEWMKYISDCSMTFARNSFSAIVTLLVYLLGVIMYLAMGAIHLIALSVSKVWSLIRSRIFKDQGAGSWGNFAASSDAARRRFGVEENITLPSTGEEAMKRLLACKGKDPYSILGLRADATDEDIKRYYRRQAVLVHPDKNQEPGAEEAFKILGHSFEMIGEPAKRKEYDAHIFETSEAEAAMREFSDLLTKLQEKVQEAANLMRCDHCGGKHRRIPVERAWYSARFCDRCNIHHSAKEGDVWAESSMLGFLWHYYACMENNIYDITEWVSCQRENFKHMKANAHPVFYRIQTDGNRRHRQGQSGEADLEDFINRLFNKTSMPPEGASAPGWQFPSQQAGGATSQSGWGNPAAAASASSSKRSRRKKKRN</sequence>
<feature type="domain" description="J" evidence="4">
    <location>
        <begin position="869"/>
        <end position="933"/>
    </location>
</feature>
<feature type="coiled-coil region" evidence="1">
    <location>
        <begin position="936"/>
        <end position="963"/>
    </location>
</feature>
<dbReference type="SUPFAM" id="SSF46565">
    <property type="entry name" value="Chaperone J-domain"/>
    <property type="match status" value="1"/>
</dbReference>
<feature type="compositionally biased region" description="Polar residues" evidence="2">
    <location>
        <begin position="656"/>
        <end position="669"/>
    </location>
</feature>
<feature type="region of interest" description="Disordered" evidence="2">
    <location>
        <begin position="690"/>
        <end position="748"/>
    </location>
</feature>
<feature type="compositionally biased region" description="Basic and acidic residues" evidence="2">
    <location>
        <begin position="474"/>
        <end position="489"/>
    </location>
</feature>
<dbReference type="Gene3D" id="1.10.287.110">
    <property type="entry name" value="DnaJ domain"/>
    <property type="match status" value="1"/>
</dbReference>
<organism evidence="5 6">
    <name type="scientific">Littorina saxatilis</name>
    <dbReference type="NCBI Taxonomy" id="31220"/>
    <lineage>
        <taxon>Eukaryota</taxon>
        <taxon>Metazoa</taxon>
        <taxon>Spiralia</taxon>
        <taxon>Lophotrochozoa</taxon>
        <taxon>Mollusca</taxon>
        <taxon>Gastropoda</taxon>
        <taxon>Caenogastropoda</taxon>
        <taxon>Littorinimorpha</taxon>
        <taxon>Littorinoidea</taxon>
        <taxon>Littorinidae</taxon>
        <taxon>Littorina</taxon>
    </lineage>
</organism>
<feature type="region of interest" description="Disordered" evidence="2">
    <location>
        <begin position="1"/>
        <end position="98"/>
    </location>
</feature>
<name>A0AAN9GBT9_9CAEN</name>
<evidence type="ECO:0000256" key="1">
    <source>
        <dbReference type="SAM" id="Coils"/>
    </source>
</evidence>
<dbReference type="AlphaFoldDB" id="A0AAN9GBT9"/>
<dbReference type="CDD" id="cd06257">
    <property type="entry name" value="DnaJ"/>
    <property type="match status" value="1"/>
</dbReference>
<comment type="caution">
    <text evidence="5">The sequence shown here is derived from an EMBL/GenBank/DDBJ whole genome shotgun (WGS) entry which is preliminary data.</text>
</comment>
<dbReference type="InterPro" id="IPR032843">
    <property type="entry name" value="Jiv"/>
</dbReference>
<dbReference type="InterPro" id="IPR052317">
    <property type="entry name" value="Viral_replicn-host_int_reg"/>
</dbReference>
<feature type="compositionally biased region" description="Basic and acidic residues" evidence="2">
    <location>
        <begin position="607"/>
        <end position="618"/>
    </location>
</feature>
<keyword evidence="6" id="KW-1185">Reference proteome</keyword>
<dbReference type="SMART" id="SM00271">
    <property type="entry name" value="DnaJ"/>
    <property type="match status" value="1"/>
</dbReference>
<dbReference type="PANTHER" id="PTHR44665:SF1">
    <property type="entry name" value="DNAJ HOMOLOG SUBFAMILY C MEMBER 14"/>
    <property type="match status" value="1"/>
</dbReference>
<dbReference type="Pfam" id="PF14901">
    <property type="entry name" value="Jiv90"/>
    <property type="match status" value="1"/>
</dbReference>
<dbReference type="PANTHER" id="PTHR44665">
    <property type="entry name" value="DNAJ HOMOLOG SUBFAMILY C MEMBER 14"/>
    <property type="match status" value="1"/>
</dbReference>
<feature type="compositionally biased region" description="Basic and acidic residues" evidence="2">
    <location>
        <begin position="632"/>
        <end position="643"/>
    </location>
</feature>
<dbReference type="PRINTS" id="PR00625">
    <property type="entry name" value="JDOMAIN"/>
</dbReference>
<feature type="region of interest" description="Disordered" evidence="2">
    <location>
        <begin position="131"/>
        <end position="203"/>
    </location>
</feature>
<feature type="compositionally biased region" description="Low complexity" evidence="2">
    <location>
        <begin position="85"/>
        <end position="94"/>
    </location>
</feature>
<dbReference type="Pfam" id="PF00226">
    <property type="entry name" value="DnaJ"/>
    <property type="match status" value="1"/>
</dbReference>